<comment type="similarity">
    <text evidence="2">Belongs to the CND2 H2 (condensin-2 subunit 2) family.</text>
</comment>
<dbReference type="Pfam" id="PF16858">
    <property type="entry name" value="CNDH2_C"/>
    <property type="match status" value="1"/>
</dbReference>
<comment type="caution">
    <text evidence="7">The sequence shown here is derived from an EMBL/GenBank/DDBJ whole genome shotgun (WGS) entry which is preliminary data.</text>
</comment>
<keyword evidence="3" id="KW-0539">Nucleus</keyword>
<feature type="region of interest" description="Disordered" evidence="4">
    <location>
        <begin position="218"/>
        <end position="271"/>
    </location>
</feature>
<comment type="subcellular location">
    <subcellularLocation>
        <location evidence="1">Nucleus</location>
    </subcellularLocation>
</comment>
<dbReference type="Pfam" id="PF06278">
    <property type="entry name" value="CNDH2_N"/>
    <property type="match status" value="1"/>
</dbReference>
<dbReference type="PANTHER" id="PTHR14324">
    <property type="entry name" value="CONDENSIN-2 COMPLEX SUBUNIT H2"/>
    <property type="match status" value="1"/>
</dbReference>
<evidence type="ECO:0000256" key="3">
    <source>
        <dbReference type="ARBA" id="ARBA00023242"/>
    </source>
</evidence>
<evidence type="ECO:0000259" key="6">
    <source>
        <dbReference type="Pfam" id="PF16858"/>
    </source>
</evidence>
<feature type="domain" description="Condensin II complex subunit H2 N-terminal" evidence="5">
    <location>
        <begin position="12"/>
        <end position="122"/>
    </location>
</feature>
<gene>
    <name evidence="7" type="ORF">WJX75_008883</name>
</gene>
<feature type="compositionally biased region" description="Polar residues" evidence="4">
    <location>
        <begin position="262"/>
        <end position="271"/>
    </location>
</feature>
<evidence type="ECO:0000313" key="7">
    <source>
        <dbReference type="EMBL" id="KAK9909213.1"/>
    </source>
</evidence>
<keyword evidence="8" id="KW-1185">Reference proteome</keyword>
<dbReference type="InterPro" id="IPR021325">
    <property type="entry name" value="CCB2/CCB4"/>
</dbReference>
<dbReference type="Pfam" id="PF11152">
    <property type="entry name" value="CCB2_CCB4"/>
    <property type="match status" value="1"/>
</dbReference>
<dbReference type="Proteomes" id="UP001491310">
    <property type="component" value="Unassembled WGS sequence"/>
</dbReference>
<protein>
    <recommendedName>
        <fullName evidence="9">Condensin-2 complex subunit H2</fullName>
    </recommendedName>
</protein>
<dbReference type="InterPro" id="IPR031739">
    <property type="entry name" value="Ncaph2"/>
</dbReference>
<sequence>MSTLSSQPEECRFTHLLQPIRDLAANWDINIANELEEYLGVLEQITFSFDGGPSLNFAEAALLIQGSACVYSKKVEHLHTLVFQALNFIGEKRKQTGGGGQKAVDEMDEFENEEAFLNLDDVLQEGTGIDMDEGNATQRELPTKPPAVVLALEDSGRGENDGGAGSYRIATCSVHKSGVLLLEARDGDHMDEQMRLCDAVGPAHSQHLLGEDWDSHGREDMAGPSHAEGMSMDHAHYDAGDGFGADDDDDSGAMQHYEPPSTVHNAGGQQTWLGGAEEGQVRQVKRAQPAQRELFDPYAPLDPHDAGCLPQKPFKKMKPRSRRRAPKAPAQEANAFAVPWPSGPSALAFPEFEYVLRARAATEQAQLRGSRERGECLWRDAQGGAEEQQLSAFQAEDTDQPLPEEADYDGGFNDGDDDDNFGEAAPFEDDDGGDMDVDALAEAAAVGAYPRTQGAWQTSGQGEEPSYEDLCRAHIEALMAAAAAAEVQTGLAARVATWRDKLAPVLAEQDARGDFDIHEYGEVIMEDLAKMSLSDPSNPEELKLGKVAPVTFESVARKEHKWQVSRVFSALLQLANNGNLVIMRGSSPSEPFDLQLASLDRPHNQFEDYRAPSFLQTKDQNVPEQSEAPPAGKQSQKKQCLDPGSRLARSPTSTRSILRRQEPSRRKLILLNSWRGTGFEETDFAVFRFTLGIPGFDDALIPRVVGLIGAALLITNHLLDQSEATSAQIRTEVLGSLLSATCIVTPSIGTRLQEAQPGRGRLARASEAPLDSTQVFQIADDIDDSCKTELAWASYALLRNTNSKGVMVAAGDKVLLARGAMGPAASQGNTPASLLALSEAVSKMSSTGSQLEKVLADRPRALSQRERLWAAALAGKLQSVLM</sequence>
<evidence type="ECO:0008006" key="9">
    <source>
        <dbReference type="Google" id="ProtNLM"/>
    </source>
</evidence>
<organism evidence="7 8">
    <name type="scientific">Coccomyxa subellipsoidea</name>
    <dbReference type="NCBI Taxonomy" id="248742"/>
    <lineage>
        <taxon>Eukaryota</taxon>
        <taxon>Viridiplantae</taxon>
        <taxon>Chlorophyta</taxon>
        <taxon>core chlorophytes</taxon>
        <taxon>Trebouxiophyceae</taxon>
        <taxon>Trebouxiophyceae incertae sedis</taxon>
        <taxon>Coccomyxaceae</taxon>
        <taxon>Coccomyxa</taxon>
    </lineage>
</organism>
<name>A0ABR2YQA0_9CHLO</name>
<accession>A0ABR2YQA0</accession>
<evidence type="ECO:0000313" key="8">
    <source>
        <dbReference type="Proteomes" id="UP001491310"/>
    </source>
</evidence>
<evidence type="ECO:0000256" key="1">
    <source>
        <dbReference type="ARBA" id="ARBA00004123"/>
    </source>
</evidence>
<dbReference type="InterPro" id="IPR009378">
    <property type="entry name" value="H2_N"/>
</dbReference>
<dbReference type="EMBL" id="JALJOT010000007">
    <property type="protein sequence ID" value="KAK9909213.1"/>
    <property type="molecule type" value="Genomic_DNA"/>
</dbReference>
<reference evidence="7 8" key="1">
    <citation type="journal article" date="2024" name="Nat. Commun.">
        <title>Phylogenomics reveals the evolutionary origins of lichenization in chlorophyte algae.</title>
        <authorList>
            <person name="Puginier C."/>
            <person name="Libourel C."/>
            <person name="Otte J."/>
            <person name="Skaloud P."/>
            <person name="Haon M."/>
            <person name="Grisel S."/>
            <person name="Petersen M."/>
            <person name="Berrin J.G."/>
            <person name="Delaux P.M."/>
            <person name="Dal Grande F."/>
            <person name="Keller J."/>
        </authorList>
    </citation>
    <scope>NUCLEOTIDE SEQUENCE [LARGE SCALE GENOMIC DNA]</scope>
    <source>
        <strain evidence="7 8">SAG 216-7</strain>
    </source>
</reference>
<feature type="region of interest" description="Disordered" evidence="4">
    <location>
        <begin position="296"/>
        <end position="333"/>
    </location>
</feature>
<feature type="domain" description="Condensin-2 complex subunit H2 C-terminal" evidence="6">
    <location>
        <begin position="466"/>
        <end position="606"/>
    </location>
</feature>
<evidence type="ECO:0000256" key="4">
    <source>
        <dbReference type="SAM" id="MobiDB-lite"/>
    </source>
</evidence>
<dbReference type="InterPro" id="IPR031737">
    <property type="entry name" value="CNDH2_C"/>
</dbReference>
<feature type="compositionally biased region" description="Basic residues" evidence="4">
    <location>
        <begin position="313"/>
        <end position="326"/>
    </location>
</feature>
<dbReference type="PANTHER" id="PTHR14324:SF3">
    <property type="entry name" value="CONDENSIN-2 COMPLEX SUBUNIT H2"/>
    <property type="match status" value="1"/>
</dbReference>
<evidence type="ECO:0000256" key="2">
    <source>
        <dbReference type="ARBA" id="ARBA00007844"/>
    </source>
</evidence>
<proteinExistence type="inferred from homology"/>
<evidence type="ECO:0000259" key="5">
    <source>
        <dbReference type="Pfam" id="PF06278"/>
    </source>
</evidence>
<feature type="region of interest" description="Disordered" evidence="4">
    <location>
        <begin position="620"/>
        <end position="656"/>
    </location>
</feature>